<dbReference type="RefSeq" id="WP_095031180.1">
    <property type="nucleotide sequence ID" value="NZ_NQKL01000030.1"/>
</dbReference>
<accession>A0A266LMT7</accession>
<name>A0A266LMT7_PSEFR</name>
<dbReference type="EMBL" id="NQKL01000030">
    <property type="protein sequence ID" value="OZY39378.1"/>
    <property type="molecule type" value="Genomic_DNA"/>
</dbReference>
<comment type="caution">
    <text evidence="1">The sequence shown here is derived from an EMBL/GenBank/DDBJ whole genome shotgun (WGS) entry which is preliminary data.</text>
</comment>
<gene>
    <name evidence="1" type="ORF">CJF43_23440</name>
</gene>
<sequence length="165" mass="18510">MKIRTQHQNIGAALMQIAEHDSFTAINPLKLRGEKITNAFLINTDTCVFLKYGNEPKPTGEYQFTFTEEQLLCIEEAEDHYKNVFVCLVCVEAQEICGLTVSELNQMISARKSTVVGDEESYQVLVTATQGGRLRAYTNAAGRKLVRALTPLVISRSRFPAFLFD</sequence>
<organism evidence="1 2">
    <name type="scientific">Pseudomonas fragi</name>
    <dbReference type="NCBI Taxonomy" id="296"/>
    <lineage>
        <taxon>Bacteria</taxon>
        <taxon>Pseudomonadati</taxon>
        <taxon>Pseudomonadota</taxon>
        <taxon>Gammaproteobacteria</taxon>
        <taxon>Pseudomonadales</taxon>
        <taxon>Pseudomonadaceae</taxon>
        <taxon>Pseudomonas</taxon>
    </lineage>
</organism>
<dbReference type="Proteomes" id="UP000216113">
    <property type="component" value="Unassembled WGS sequence"/>
</dbReference>
<protein>
    <submittedName>
        <fullName evidence="1">Uncharacterized protein</fullName>
    </submittedName>
</protein>
<reference evidence="1 2" key="1">
    <citation type="submission" date="2017-08" db="EMBL/GenBank/DDBJ databases">
        <title>Genomic and metabolic characterisation of spoilage-associated Pseudomonas species.</title>
        <authorList>
            <person name="Stanborough T."/>
            <person name="Fegan N."/>
            <person name="Powell S.M."/>
            <person name="Singh T."/>
            <person name="Tamplin M.L."/>
            <person name="Chandry P.S."/>
        </authorList>
    </citation>
    <scope>NUCLEOTIDE SEQUENCE [LARGE SCALE GENOMIC DNA]</scope>
    <source>
        <strain evidence="1 2">F1820</strain>
    </source>
</reference>
<dbReference type="AlphaFoldDB" id="A0A266LMT7"/>
<evidence type="ECO:0000313" key="2">
    <source>
        <dbReference type="Proteomes" id="UP000216113"/>
    </source>
</evidence>
<evidence type="ECO:0000313" key="1">
    <source>
        <dbReference type="EMBL" id="OZY39378.1"/>
    </source>
</evidence>
<proteinExistence type="predicted"/>